<proteinExistence type="predicted"/>
<evidence type="ECO:0000313" key="2">
    <source>
        <dbReference type="Proteomes" id="UP000646548"/>
    </source>
</evidence>
<evidence type="ECO:0000313" key="1">
    <source>
        <dbReference type="EMBL" id="KAF6730753.1"/>
    </source>
</evidence>
<dbReference type="EMBL" id="WKFB01000231">
    <property type="protein sequence ID" value="KAF6730753.1"/>
    <property type="molecule type" value="Genomic_DNA"/>
</dbReference>
<comment type="caution">
    <text evidence="1">The sequence shown here is derived from an EMBL/GenBank/DDBJ whole genome shotgun (WGS) entry which is preliminary data.</text>
</comment>
<gene>
    <name evidence="1" type="ORF">FQA47_003028</name>
</gene>
<dbReference type="Proteomes" id="UP000646548">
    <property type="component" value="Unassembled WGS sequence"/>
</dbReference>
<protein>
    <submittedName>
        <fullName evidence="1">Uncharacterized protein</fullName>
    </submittedName>
</protein>
<organism evidence="1 2">
    <name type="scientific">Oryzias melastigma</name>
    <name type="common">Marine medaka</name>
    <dbReference type="NCBI Taxonomy" id="30732"/>
    <lineage>
        <taxon>Eukaryota</taxon>
        <taxon>Metazoa</taxon>
        <taxon>Chordata</taxon>
        <taxon>Craniata</taxon>
        <taxon>Vertebrata</taxon>
        <taxon>Euteleostomi</taxon>
        <taxon>Actinopterygii</taxon>
        <taxon>Neopterygii</taxon>
        <taxon>Teleostei</taxon>
        <taxon>Neoteleostei</taxon>
        <taxon>Acanthomorphata</taxon>
        <taxon>Ovalentaria</taxon>
        <taxon>Atherinomorphae</taxon>
        <taxon>Beloniformes</taxon>
        <taxon>Adrianichthyidae</taxon>
        <taxon>Oryziinae</taxon>
        <taxon>Oryzias</taxon>
    </lineage>
</organism>
<accession>A0A834CF80</accession>
<reference evidence="1" key="1">
    <citation type="journal article" name="BMC Genomics">
        <title>Long-read sequencing and de novo genome assembly of marine medaka (Oryzias melastigma).</title>
        <authorList>
            <person name="Liang P."/>
            <person name="Saqib H.S.A."/>
            <person name="Ni X."/>
            <person name="Shen Y."/>
        </authorList>
    </citation>
    <scope>NUCLEOTIDE SEQUENCE</scope>
    <source>
        <strain evidence="1">Bigg-433</strain>
    </source>
</reference>
<name>A0A834CF80_ORYME</name>
<dbReference type="AlphaFoldDB" id="A0A834CF80"/>
<sequence>MRGSCLLLHRLRSAGSVCAGRDCAAFDHQVSEAEERSAAVTLSRARSRAPVRSASRAAAAEDDKHNRKTRFLPTFQNKCLLQTRFLVSAVF</sequence>